<protein>
    <submittedName>
        <fullName evidence="1">Uncharacterized protein</fullName>
    </submittedName>
</protein>
<organism evidence="1 2">
    <name type="scientific">Vitrella brassicaformis (strain CCMP3155)</name>
    <dbReference type="NCBI Taxonomy" id="1169540"/>
    <lineage>
        <taxon>Eukaryota</taxon>
        <taxon>Sar</taxon>
        <taxon>Alveolata</taxon>
        <taxon>Colpodellida</taxon>
        <taxon>Vitrellaceae</taxon>
        <taxon>Vitrella</taxon>
    </lineage>
</organism>
<dbReference type="InParanoid" id="A0A0G4FWK3"/>
<reference evidence="1 2" key="1">
    <citation type="submission" date="2014-11" db="EMBL/GenBank/DDBJ databases">
        <authorList>
            <person name="Zhu J."/>
            <person name="Qi W."/>
            <person name="Song R."/>
        </authorList>
    </citation>
    <scope>NUCLEOTIDE SEQUENCE [LARGE SCALE GENOMIC DNA]</scope>
</reference>
<dbReference type="AlphaFoldDB" id="A0A0G4FWK3"/>
<name>A0A0G4FWK3_VITBC</name>
<gene>
    <name evidence="1" type="ORF">Vbra_9495</name>
</gene>
<evidence type="ECO:0000313" key="1">
    <source>
        <dbReference type="EMBL" id="CEM19604.1"/>
    </source>
</evidence>
<sequence length="146" mass="15643">MPMDMALHVYIDSLPLQKKLDVLTALGTQREVEGMCIGQLDVQQLATAVASLPAITTLQLAVTLPDGLTNAAEQVQGALAILQQLRGLQSAIVGMEMTTLGDPGFGLEELFPVGNRRFGAFAMEIVNDSRWVGFGQVCLSITRVSQ</sequence>
<dbReference type="VEuPathDB" id="CryptoDB:Vbra_9495"/>
<dbReference type="EMBL" id="CDMY01000517">
    <property type="protein sequence ID" value="CEM19604.1"/>
    <property type="molecule type" value="Genomic_DNA"/>
</dbReference>
<evidence type="ECO:0000313" key="2">
    <source>
        <dbReference type="Proteomes" id="UP000041254"/>
    </source>
</evidence>
<accession>A0A0G4FWK3</accession>
<dbReference type="PhylomeDB" id="A0A0G4FWK3"/>
<dbReference type="Proteomes" id="UP000041254">
    <property type="component" value="Unassembled WGS sequence"/>
</dbReference>
<proteinExistence type="predicted"/>
<keyword evidence="2" id="KW-1185">Reference proteome</keyword>